<dbReference type="InterPro" id="IPR020806">
    <property type="entry name" value="PKS_PP-bd"/>
</dbReference>
<keyword evidence="4" id="KW-0597">Phosphoprotein</keyword>
<dbReference type="InterPro" id="IPR016036">
    <property type="entry name" value="Malonyl_transacylase_ACP-bd"/>
</dbReference>
<dbReference type="InterPro" id="IPR016039">
    <property type="entry name" value="Thiolase-like"/>
</dbReference>
<dbReference type="InterPro" id="IPR001227">
    <property type="entry name" value="Ac_transferase_dom_sf"/>
</dbReference>
<dbReference type="InterPro" id="IPR057326">
    <property type="entry name" value="KR_dom"/>
</dbReference>
<feature type="region of interest" description="Disordered" evidence="10">
    <location>
        <begin position="460"/>
        <end position="480"/>
    </location>
</feature>
<dbReference type="Pfam" id="PF16197">
    <property type="entry name" value="KAsynt_C_assoc"/>
    <property type="match status" value="2"/>
</dbReference>
<feature type="domain" description="PKS/mFAS DH" evidence="13">
    <location>
        <begin position="929"/>
        <end position="1216"/>
    </location>
</feature>
<dbReference type="InterPro" id="IPR014031">
    <property type="entry name" value="Ketoacyl_synth_C"/>
</dbReference>
<comment type="caution">
    <text evidence="14">The sequence shown here is derived from an EMBL/GenBank/DDBJ whole genome shotgun (WGS) entry which is preliminary data.</text>
</comment>
<dbReference type="InterPro" id="IPR006162">
    <property type="entry name" value="Ppantetheine_attach_site"/>
</dbReference>
<feature type="region of interest" description="Disordered" evidence="10">
    <location>
        <begin position="1051"/>
        <end position="1076"/>
    </location>
</feature>
<dbReference type="InterPro" id="IPR055123">
    <property type="entry name" value="SpnB-like_Rossmann"/>
</dbReference>
<dbReference type="InterPro" id="IPR009081">
    <property type="entry name" value="PP-bd_ACP"/>
</dbReference>
<dbReference type="InterPro" id="IPR020841">
    <property type="entry name" value="PKS_Beta-ketoAc_synthase_dom"/>
</dbReference>
<comment type="cofactor">
    <cofactor evidence="1">
        <name>pantetheine 4'-phosphate</name>
        <dbReference type="ChEBI" id="CHEBI:47942"/>
    </cofactor>
</comment>
<dbReference type="Proteomes" id="UP001249760">
    <property type="component" value="Unassembled WGS sequence"/>
</dbReference>
<dbReference type="InterPro" id="IPR049900">
    <property type="entry name" value="PKS_mFAS_DH"/>
</dbReference>
<dbReference type="PANTHER" id="PTHR43775:SF51">
    <property type="entry name" value="INACTIVE PHENOLPHTHIOCEROL SYNTHESIS POLYKETIDE SYNTHASE TYPE I PKS1-RELATED"/>
    <property type="match status" value="1"/>
</dbReference>
<dbReference type="PROSITE" id="PS52004">
    <property type="entry name" value="KS3_2"/>
    <property type="match status" value="2"/>
</dbReference>
<evidence type="ECO:0000256" key="8">
    <source>
        <dbReference type="ARBA" id="ARBA00023315"/>
    </source>
</evidence>
<dbReference type="SMART" id="SM00822">
    <property type="entry name" value="PKS_KR"/>
    <property type="match status" value="2"/>
</dbReference>
<dbReference type="Pfam" id="PF08990">
    <property type="entry name" value="Docking"/>
    <property type="match status" value="1"/>
</dbReference>
<dbReference type="InterPro" id="IPR020807">
    <property type="entry name" value="PKS_DH"/>
</dbReference>
<evidence type="ECO:0000256" key="3">
    <source>
        <dbReference type="ARBA" id="ARBA00022450"/>
    </source>
</evidence>
<evidence type="ECO:0000256" key="10">
    <source>
        <dbReference type="SAM" id="MobiDB-lite"/>
    </source>
</evidence>
<dbReference type="Gene3D" id="3.30.70.3290">
    <property type="match status" value="2"/>
</dbReference>
<dbReference type="InterPro" id="IPR016035">
    <property type="entry name" value="Acyl_Trfase/lysoPLipase"/>
</dbReference>
<dbReference type="InterPro" id="IPR013968">
    <property type="entry name" value="PKS_KR"/>
</dbReference>
<feature type="domain" description="Carrier" evidence="11">
    <location>
        <begin position="3234"/>
        <end position="3309"/>
    </location>
</feature>
<dbReference type="Gene3D" id="3.10.129.110">
    <property type="entry name" value="Polyketide synthase dehydratase"/>
    <property type="match status" value="1"/>
</dbReference>
<evidence type="ECO:0000259" key="11">
    <source>
        <dbReference type="PROSITE" id="PS50075"/>
    </source>
</evidence>
<dbReference type="Pfam" id="PF00109">
    <property type="entry name" value="ketoacyl-synt"/>
    <property type="match status" value="2"/>
</dbReference>
<dbReference type="SMART" id="SM01294">
    <property type="entry name" value="PKS_PP_betabranch"/>
    <property type="match status" value="2"/>
</dbReference>
<accession>A0ABU3K0K0</accession>
<protein>
    <submittedName>
        <fullName evidence="14">Type I polyketide synthase</fullName>
    </submittedName>
</protein>
<dbReference type="SUPFAM" id="SSF101173">
    <property type="entry name" value="Docking domain B of the erythromycin polyketide synthase (DEBS)"/>
    <property type="match status" value="1"/>
</dbReference>
<dbReference type="PANTHER" id="PTHR43775">
    <property type="entry name" value="FATTY ACID SYNTHASE"/>
    <property type="match status" value="1"/>
</dbReference>
<dbReference type="PROSITE" id="PS00606">
    <property type="entry name" value="KS3_1"/>
    <property type="match status" value="2"/>
</dbReference>
<dbReference type="Gene3D" id="3.40.366.10">
    <property type="entry name" value="Malonyl-Coenzyme A Acyl Carrier Protein, domain 2"/>
    <property type="match status" value="2"/>
</dbReference>
<dbReference type="Pfam" id="PF14765">
    <property type="entry name" value="PS-DH"/>
    <property type="match status" value="1"/>
</dbReference>
<dbReference type="Pfam" id="PF00550">
    <property type="entry name" value="PP-binding"/>
    <property type="match status" value="2"/>
</dbReference>
<dbReference type="InterPro" id="IPR015083">
    <property type="entry name" value="NorB/c/GfsB-D-like_docking"/>
</dbReference>
<dbReference type="SUPFAM" id="SSF52151">
    <property type="entry name" value="FabD/lysophospholipase-like"/>
    <property type="match status" value="2"/>
</dbReference>
<feature type="region of interest" description="C-terminal hotdog fold" evidence="9">
    <location>
        <begin position="1077"/>
        <end position="1216"/>
    </location>
</feature>
<feature type="domain" description="Ketosynthase family 3 (KS3)" evidence="12">
    <location>
        <begin position="32"/>
        <end position="458"/>
    </location>
</feature>
<evidence type="ECO:0000259" key="13">
    <source>
        <dbReference type="PROSITE" id="PS52019"/>
    </source>
</evidence>
<dbReference type="SUPFAM" id="SSF53901">
    <property type="entry name" value="Thiolase-like"/>
    <property type="match status" value="2"/>
</dbReference>
<dbReference type="SUPFAM" id="SSF47336">
    <property type="entry name" value="ACP-like"/>
    <property type="match status" value="2"/>
</dbReference>
<dbReference type="Gene3D" id="3.40.50.720">
    <property type="entry name" value="NAD(P)-binding Rossmann-like Domain"/>
    <property type="match status" value="2"/>
</dbReference>
<feature type="region of interest" description="N-terminal hotdog fold" evidence="9">
    <location>
        <begin position="929"/>
        <end position="1059"/>
    </location>
</feature>
<sequence>MSEDRLRDFLTRVSADLQRTRARLRQVEAKATEPIAVVSMSCRYPGGVRTPEDLWRLVDTGTDGISGFPENRGWDLDALYHPDPAHPGTCYTREGGFLHDAADFDPAFFGMSPREALATDPQQRLLLELTWEALERAGLRPSDLRGSATGVFAGVMYNDYATRFPEPPPGVEGHLGNGSAASIASGRVSYTFGFEGPALTVDTACSSSLVALHLAVQALRAGECDLALAGGVAVMSTPVTFLEFSRQRGLAPDGRCKSFAEATDGTGWGEGAGLILLERLSDARRHGHQILAVVRGSAVNQDGASSGLTAPNGPSQQRVIRAALASAGLSPADVDAVEAHGTGTTLGDPIEAQALLTAYGQDRPDGRPLWLGSLKSNIGHTQAAAGVGGVIKMIQALRHERLPRTLHVDTPTTKVDWTEGDVRLLTEPVDWPRTERPRRTGVSAFGVSGTNAHVILEEAPAATEPDDDATADAPSSGATATARTVPVVPWILSARTTDSLRGQARALLDHCAAHPDTDDRAVAHTLATRRSRFEHRAVVLGADRDALLAGLRSLAAGETSPHTVTGSARRGGKVAFLFSGQGAQRAGMGRELYEAFPVFAEAFDAVCAHVGAQLKDVVFDADAESLGRTEWTQPALFAVEVALFRLLESWGVRPDFVGGHSVGEIAAAHVAGVLSLEDACTLVTARGRLMQALPDGGAMVAVEADEDEILPLLESRAEEVSIAAINGPKAVVLAGTEAAVTEIAGELAAQGRRTSRLRVSHAFHSPLMEPMLAEFRQIAEGLTYTAPAVPVVSNVTGRLAAEGELTTAEYWVRHVREAVRFADGVSALAEKRVTRFVEVGPDTTLTALARACVPDDQGMLFVPTLRKDHDEPRTAVSALAALHTSGLPVDWDAFLPGSHPLVDLPTYSFERHRYWLDPVVTPSGHRGDHPLLSTGVHLADSTTVMATGRLSRRLQPWLADLATGGGTLVAGSVLTDLALHTGRALGAHHLVDLHVDVPLPLPATGETEVQTVTEAVDGEDRWSFALYARPLDPEADPADDPRPWTRHAHGTLARAQDEEPAVNATGGAEGTWPPPGAVPVDPEELYGHLDALDVDAVHAVPPSLKAVWRRGDEMFAEVALHEDQEADAARFAVHPALLDGAMVALTALGHPAPWLLTWSGLTLHAHAATSVRVHIAPAFGAGAEAGAEVRLSDGDGAPVLTARTVSVTPHDLEDVPADAQGRTGDLYTVTWTPAGPASLPEPAATTRLTGPDDVLENTSDDPYDDLVVVPWYSADPGTDAGAGTGTGAYAPADVHTSTAHALALLQRWLTDPRAAGSRLLLVTRRAVAVTGDETVTDLAAAAVRGLVKSAQSENPGRFLLLDTDDAPSDADIARAARLDHDDLALRNGRILAPALTRADAGQEETTSGAAVASFDPDRTVLVTGGTGTVGAATARHLVVRHGVRHLLLVTRRGQDAPGTAELIAELASHGARTTVVSCDAADRDALADVIRAIPDDRPLGAVVHAAGLLDDGVVTSLTPARLSAVLRPKVDAACHLRELTRDHGLSAFVLFSSAAATLAGPGQGNYVAANSFLDALAATMRAEGRPALSVAWGLWEADSSMTRDLTDATQHRAARNGIAALPTDDALALFDRALSHTGSTPVALRVDRAALRRAADHIPPLLRSLTGRPVLRTAAAPAHATPASQGFAHLPEPRRRDALTDLVRTTLSTVLGHAPGTSIGLDLPFTRLGLDSLTALELRNTLSRETGLALPATLVFDHPTPQAVVDHLMTAFGPLAPQDVHAPSPLPYGASGTPADDPIAIVGMACRFPGGVESPEQLWDVLVRGEDTIGEFPADRGWAELSAFAASDADHVSLGAFLDDVAGFDAEFFGVSPREALAMDPQQRLLLESSWEAVERAGIDPRSLRGARVGVFAGTNGQDYPALLGMSEGDFGGYVGTGSAASVLSGRLAYVLGLEGPAVTVDTACSSSLVALHWAARSLTSGECAMALVAGVSVMSTPAAFAEFRRQGGLAEDGRCKAFAEGADGTGWGEGVGVLLVERLSDAQAKGHRVLAVVRGSAVNQDGASNGLTAPNGPSQQRVIRAALASAGLSTSDVDVVEAHGTGTRLGDPIEAQALLATYGQGRPEDRPLWLGSVKSNLGHTQAAAGVAGVIKMVEALRHGVLPQTLHVDEPSSQVDWSTGAVRLVTERQAWPSVDRPRRAGVSSFGLSGTNAHVILEQAPQEAAGQSAEPDALPLIPWVVSGQGTDALRAQAARLLAYLRTDQDIRPDAVAAALAVQRTSFENRAVVRGSDRDELLTGLLALAEGRTAPQVTVGAVTEGRTAFLFSGQGAQRAGMGRELYEAFPVFAEAFDAVCAHVGAELKDVVFGEDAKRLGRTEWTQPALFAVEVALFRLLESWGVRPDFVGGHSIGEITAAHVAGVLSLEDACALVTARGRLMQALPEGGAMVAVEAAEDEVLPLLDGHEADVSIAAINGPKAVVLAGTETAVTEIAEELAAQGRRTSRLRVSHAFHSPLMEAMLTEFRQAAESLTYAAPVIPVVSNVTGRLATDGGELTTSDYWVRHVREAVRFADGVTALAAEGVTRFVELGPDATLTALAQNCLPDAESSLFASALRKQRDEVDTVLECVAAAHAAGVTVDWASVIGPRSTEGVELPTYAFRHERFWPQTKRARTVEETGSIEAVTGTGPWDTIDPEESRALADSLGVGEEVVEEVVSGLAARRRERALRAQVDSWRYRVAWEAVTAPSTARGTGRWLVLHPADGPAGLDTVVHALPDCLPLSVPSDTDRTSLARDLAAAVGGDALAGVVVLPGSFSWALTAVQALGDAGTAGPVWCVTTGAVSVDRPTVRPTVRPTDGTTDPEQAAVWGLGRVAALEHPDRWGGLIDLPPMPDAATADLLTAALTFSDEDQLALRDGRILARRLREHPALPAAAAGWKSPGRVLVTGGTGALGGHVARWLAEQGAHELVLTGRRGPDSPGVSRLVEEIRAAGAERVHVERCDMADRDAVAALLDRHHVDAVFHAAGVPDATPIDEVDEAHLTDVWSAKAQGAVHLDELTRGRALEAFVVFSSIAGVWGSGRQAVYSAANACADAVVEARRGRGEAGLSVAWGPWAGGGMVTDAGAVELERRGLRVMEPAHALLGLGRALEAGDGAVVVADVDWERFVPAFTSRRPSPLLSTLRALDADGSSGSGRTTDSATRSTATATGTAADAAESARDRLVRRLADRPETERRRALRELVQERATLVLGRSANRAVHVDRPFKDVGFDSLTAVELRNGLNAETGLRLPPSLVFDHPTPRHLADHLHDELFAGLEPDAGPLPAATEQDEARLRDVLAAIPYAKWEESGLLTAVLALAENDDRTTDAPLRDDAGAEAVGADAIGAMDVDALVQLALGDTPS</sequence>
<evidence type="ECO:0000256" key="4">
    <source>
        <dbReference type="ARBA" id="ARBA00022553"/>
    </source>
</evidence>
<evidence type="ECO:0000259" key="12">
    <source>
        <dbReference type="PROSITE" id="PS52004"/>
    </source>
</evidence>
<reference evidence="14 15" key="1">
    <citation type="submission" date="2023-05" db="EMBL/GenBank/DDBJ databases">
        <title>Streptomyces fuscus sp. nov., a brown-black pigment producing actinomyces isolated from dry sand of Sea duck farm.</title>
        <authorList>
            <person name="Xie J."/>
            <person name="Shen N."/>
        </authorList>
    </citation>
    <scope>NUCLEOTIDE SEQUENCE [LARGE SCALE GENOMIC DNA]</scope>
    <source>
        <strain evidence="14 15">CGMCC 4.1745</strain>
    </source>
</reference>
<keyword evidence="15" id="KW-1185">Reference proteome</keyword>
<dbReference type="InterPro" id="IPR049552">
    <property type="entry name" value="PKS_DH_N"/>
</dbReference>
<keyword evidence="8" id="KW-0012">Acyltransferase</keyword>
<dbReference type="EMBL" id="JASKMA010000033">
    <property type="protein sequence ID" value="MDT6987710.1"/>
    <property type="molecule type" value="Genomic_DNA"/>
</dbReference>
<feature type="domain" description="Carrier" evidence="11">
    <location>
        <begin position="1697"/>
        <end position="1772"/>
    </location>
</feature>
<evidence type="ECO:0000256" key="9">
    <source>
        <dbReference type="PROSITE-ProRule" id="PRU01363"/>
    </source>
</evidence>
<dbReference type="CDD" id="cd08956">
    <property type="entry name" value="KR_3_FAS_SDR_x"/>
    <property type="match status" value="1"/>
</dbReference>
<evidence type="ECO:0000256" key="2">
    <source>
        <dbReference type="ARBA" id="ARBA00004792"/>
    </source>
</evidence>
<dbReference type="Pfam" id="PF22953">
    <property type="entry name" value="SpnB_Rossmann"/>
    <property type="match status" value="1"/>
</dbReference>
<dbReference type="PROSITE" id="PS50075">
    <property type="entry name" value="CARRIER"/>
    <property type="match status" value="2"/>
</dbReference>
<dbReference type="NCBIfam" id="NF045894">
    <property type="entry name" value="PKS_plus_SDR"/>
    <property type="match status" value="1"/>
</dbReference>
<comment type="pathway">
    <text evidence="2">Antibiotic biosynthesis.</text>
</comment>
<dbReference type="Gene3D" id="1.10.1200.10">
    <property type="entry name" value="ACP-like"/>
    <property type="match status" value="2"/>
</dbReference>
<feature type="compositionally biased region" description="Low complexity" evidence="10">
    <location>
        <begin position="3185"/>
        <end position="3213"/>
    </location>
</feature>
<dbReference type="InterPro" id="IPR050091">
    <property type="entry name" value="PKS_NRPS_Biosynth_Enz"/>
</dbReference>
<dbReference type="SMART" id="SM00827">
    <property type="entry name" value="PKS_AT"/>
    <property type="match status" value="2"/>
</dbReference>
<dbReference type="Pfam" id="PF00698">
    <property type="entry name" value="Acyl_transf_1"/>
    <property type="match status" value="2"/>
</dbReference>
<dbReference type="PROSITE" id="PS52019">
    <property type="entry name" value="PKS_MFAS_DH"/>
    <property type="match status" value="1"/>
</dbReference>
<keyword evidence="5" id="KW-0808">Transferase</keyword>
<dbReference type="InterPro" id="IPR018201">
    <property type="entry name" value="Ketoacyl_synth_AS"/>
</dbReference>
<evidence type="ECO:0000256" key="1">
    <source>
        <dbReference type="ARBA" id="ARBA00001957"/>
    </source>
</evidence>
<evidence type="ECO:0000256" key="7">
    <source>
        <dbReference type="ARBA" id="ARBA00023268"/>
    </source>
</evidence>
<name>A0ABU3K0K0_9ACTN</name>
<dbReference type="InterPro" id="IPR036291">
    <property type="entry name" value="NAD(P)-bd_dom_sf"/>
</dbReference>
<dbReference type="SMART" id="SM00825">
    <property type="entry name" value="PKS_KS"/>
    <property type="match status" value="2"/>
</dbReference>
<feature type="compositionally biased region" description="Low complexity" evidence="10">
    <location>
        <begin position="471"/>
        <end position="480"/>
    </location>
</feature>
<dbReference type="CDD" id="cd00833">
    <property type="entry name" value="PKS"/>
    <property type="match status" value="2"/>
</dbReference>
<evidence type="ECO:0000313" key="14">
    <source>
        <dbReference type="EMBL" id="MDT6987710.1"/>
    </source>
</evidence>
<dbReference type="SUPFAM" id="SSF55048">
    <property type="entry name" value="Probable ACP-binding domain of malonyl-CoA ACP transacylase"/>
    <property type="match status" value="2"/>
</dbReference>
<dbReference type="InterPro" id="IPR036299">
    <property type="entry name" value="Polyketide_synth_docking_sf"/>
</dbReference>
<comment type="caution">
    <text evidence="9">Lacks conserved residue(s) required for the propagation of feature annotation.</text>
</comment>
<dbReference type="SMART" id="SM00823">
    <property type="entry name" value="PKS_PP"/>
    <property type="match status" value="2"/>
</dbReference>
<dbReference type="InterPro" id="IPR042104">
    <property type="entry name" value="PKS_dehydratase_sf"/>
</dbReference>
<dbReference type="PROSITE" id="PS00012">
    <property type="entry name" value="PHOSPHOPANTETHEINE"/>
    <property type="match status" value="2"/>
</dbReference>
<dbReference type="InterPro" id="IPR049551">
    <property type="entry name" value="PKS_DH_C"/>
</dbReference>
<keyword evidence="3" id="KW-0596">Phosphopantetheine</keyword>
<dbReference type="Pfam" id="PF08659">
    <property type="entry name" value="KR"/>
    <property type="match status" value="2"/>
</dbReference>
<dbReference type="Pfam" id="PF02801">
    <property type="entry name" value="Ketoacyl-synt_C"/>
    <property type="match status" value="2"/>
</dbReference>
<evidence type="ECO:0000256" key="5">
    <source>
        <dbReference type="ARBA" id="ARBA00022679"/>
    </source>
</evidence>
<dbReference type="InterPro" id="IPR036736">
    <property type="entry name" value="ACP-like_sf"/>
</dbReference>
<evidence type="ECO:0000313" key="15">
    <source>
        <dbReference type="Proteomes" id="UP001249760"/>
    </source>
</evidence>
<dbReference type="Gene3D" id="3.40.47.10">
    <property type="match status" value="2"/>
</dbReference>
<feature type="domain" description="Ketosynthase family 3 (KS3)" evidence="12">
    <location>
        <begin position="1796"/>
        <end position="2218"/>
    </location>
</feature>
<keyword evidence="6" id="KW-0045">Antibiotic biosynthesis</keyword>
<keyword evidence="7" id="KW-0511">Multifunctional enzyme</keyword>
<gene>
    <name evidence="14" type="ORF">QNO04_30135</name>
</gene>
<proteinExistence type="predicted"/>
<evidence type="ECO:0000256" key="6">
    <source>
        <dbReference type="ARBA" id="ARBA00023194"/>
    </source>
</evidence>
<feature type="region of interest" description="Disordered" evidence="10">
    <location>
        <begin position="3182"/>
        <end position="3216"/>
    </location>
</feature>
<dbReference type="SMART" id="SM00826">
    <property type="entry name" value="PKS_DH"/>
    <property type="match status" value="1"/>
</dbReference>
<organism evidence="14 15">
    <name type="scientific">Streptomyces lusitanus</name>
    <dbReference type="NCBI Taxonomy" id="68232"/>
    <lineage>
        <taxon>Bacteria</taxon>
        <taxon>Bacillati</taxon>
        <taxon>Actinomycetota</taxon>
        <taxon>Actinomycetes</taxon>
        <taxon>Kitasatosporales</taxon>
        <taxon>Streptomycetaceae</taxon>
        <taxon>Streptomyces</taxon>
    </lineage>
</organism>
<dbReference type="Pfam" id="PF21089">
    <property type="entry name" value="PKS_DH_N"/>
    <property type="match status" value="1"/>
</dbReference>
<dbReference type="InterPro" id="IPR014030">
    <property type="entry name" value="Ketoacyl_synth_N"/>
</dbReference>
<dbReference type="SUPFAM" id="SSF51735">
    <property type="entry name" value="NAD(P)-binding Rossmann-fold domains"/>
    <property type="match status" value="4"/>
</dbReference>
<dbReference type="CDD" id="cd08952">
    <property type="entry name" value="KR_1_SDR_x"/>
    <property type="match status" value="1"/>
</dbReference>
<dbReference type="InterPro" id="IPR032821">
    <property type="entry name" value="PKS_assoc"/>
</dbReference>
<dbReference type="InterPro" id="IPR014043">
    <property type="entry name" value="Acyl_transferase_dom"/>
</dbReference>